<accession>A0A0H5BLR5</accession>
<protein>
    <submittedName>
        <fullName evidence="1">Uncharacterized protein</fullName>
    </submittedName>
</protein>
<sequence length="111" mass="13832">MLYKRVKLLSNLDEKISSQCEICFQVNIIKKYNHFTRNCKNGYYNWRNIYGYLVFKILNYSYYSKLNYLKMFDQFNLKLCLQKNYNLLCIYHYVKFKYTRLLSRISYLIYL</sequence>
<name>A0A0H5BLR5_9EUKA</name>
<dbReference type="AlphaFoldDB" id="A0A0H5BLR5"/>
<proteinExistence type="predicted"/>
<organism evidence="1">
    <name type="scientific">Amorphochlora amoebiformis</name>
    <dbReference type="NCBI Taxonomy" id="1561963"/>
    <lineage>
        <taxon>Eukaryota</taxon>
        <taxon>Sar</taxon>
        <taxon>Rhizaria</taxon>
        <taxon>Cercozoa</taxon>
        <taxon>Chlorarachniophyceae</taxon>
        <taxon>Amorphochlora</taxon>
    </lineage>
</organism>
<evidence type="ECO:0000313" key="1">
    <source>
        <dbReference type="EMBL" id="BAS01882.1"/>
    </source>
</evidence>
<reference evidence="1" key="1">
    <citation type="journal article" date="2015" name="Genome Biol. Evol.">
        <title>Nucleomorph Genome Sequences of Two Chlorarachniophytes, Amorphochlora amoebiformis and Lotharella vacuolata.</title>
        <authorList>
            <person name="Suzuki S."/>
            <person name="Shirato S."/>
            <person name="Hirakawa Y."/>
            <person name="Ishida K."/>
        </authorList>
    </citation>
    <scope>NUCLEOTIDE SEQUENCE</scope>
    <source>
        <strain evidence="1">CCMP2058</strain>
    </source>
</reference>
<geneLocation type="nucleomorph" evidence="1"/>
<keyword evidence="1" id="KW-0542">Nucleomorph</keyword>
<dbReference type="EMBL" id="AB996603">
    <property type="protein sequence ID" value="BAS01882.1"/>
    <property type="molecule type" value="Genomic_DNA"/>
</dbReference>